<accession>A0A0G0H404</accession>
<dbReference type="EMBL" id="LBTJ01000051">
    <property type="protein sequence ID" value="KKQ36892.1"/>
    <property type="molecule type" value="Genomic_DNA"/>
</dbReference>
<comment type="caution">
    <text evidence="1">The sequence shown here is derived from an EMBL/GenBank/DDBJ whole genome shotgun (WGS) entry which is preliminary data.</text>
</comment>
<dbReference type="STRING" id="1618481.US54_C0051G0003"/>
<proteinExistence type="predicted"/>
<dbReference type="AlphaFoldDB" id="A0A0G0H404"/>
<evidence type="ECO:0000313" key="1">
    <source>
        <dbReference type="EMBL" id="KKQ36892.1"/>
    </source>
</evidence>
<reference evidence="1 2" key="1">
    <citation type="journal article" date="2015" name="Nature">
        <title>rRNA introns, odd ribosomes, and small enigmatic genomes across a large radiation of phyla.</title>
        <authorList>
            <person name="Brown C.T."/>
            <person name="Hug L.A."/>
            <person name="Thomas B.C."/>
            <person name="Sharon I."/>
            <person name="Castelle C.J."/>
            <person name="Singh A."/>
            <person name="Wilkins M.J."/>
            <person name="Williams K.H."/>
            <person name="Banfield J.F."/>
        </authorList>
    </citation>
    <scope>NUCLEOTIDE SEQUENCE [LARGE SCALE GENOMIC DNA]</scope>
</reference>
<name>A0A0G0H404_9BACT</name>
<organism evidence="1 2">
    <name type="scientific">Candidatus Roizmanbacteria bacterium GW2011_GWA2_37_7</name>
    <dbReference type="NCBI Taxonomy" id="1618481"/>
    <lineage>
        <taxon>Bacteria</taxon>
        <taxon>Candidatus Roizmaniibacteriota</taxon>
    </lineage>
</organism>
<sequence>MFPSFRKLLITLLFFVLFVFFPISIRAGDFCNCAKDDHGYSGTIILGGRVVTDIGPGKWISWQDANAPLRAEADCTEGGATLADGGFTVCPSSSGLRLELIDDCNVSYKYLDDFNFDPKAHWSSPTCDNSYLTVKLENIDPDHQCAAIFSNGISYTPDANCQVIIPDAGDNIWVILKRRDIDPIRIHEPTINCETMPGWACDEDAFTKALDVKIYDGNPATGGIQVGTKLANQFHTDAGAQCNGNTDHGFAWKIPDSLKDETPHDIYIRAVSVDESGNPTANEAALTNTPRTIRCVPPWYKLNGASLYKNDAINNYIPIAVQPYDPSDTSDRFLIVRGTNPTSWEGVAISGSNISLGTGAQSSTSEWERQFYTRSTGYLGNLNSFIEYVRLRKKFKIISSLADMESDTINIFTGVLPPITDPGDINGSINNAVLLVNGDIILNTPLNVFNPSNNSLALIATGNINIHSNVREIHGIFIASQIDIAYDVSHTTQELKVIGNLIGTNDIDALGLKRDRTDWEKPSLFIEFDQQMYVDLLLHLSTIVQEGRQLR</sequence>
<evidence type="ECO:0000313" key="2">
    <source>
        <dbReference type="Proteomes" id="UP000034471"/>
    </source>
</evidence>
<protein>
    <submittedName>
        <fullName evidence="1">Uncharacterized protein</fullName>
    </submittedName>
</protein>
<dbReference type="Proteomes" id="UP000034471">
    <property type="component" value="Unassembled WGS sequence"/>
</dbReference>
<gene>
    <name evidence="1" type="ORF">US54_C0051G0003</name>
</gene>